<dbReference type="PANTHER" id="PTHR11113">
    <property type="entry name" value="N-ACETYLGLUCOSAMINE-6-PHOSPHATE DEACETYLASE"/>
    <property type="match status" value="1"/>
</dbReference>
<dbReference type="InterPro" id="IPR011059">
    <property type="entry name" value="Metal-dep_hydrolase_composite"/>
</dbReference>
<dbReference type="NCBIfam" id="TIGR01178">
    <property type="entry name" value="ade"/>
    <property type="match status" value="1"/>
</dbReference>
<evidence type="ECO:0000256" key="1">
    <source>
        <dbReference type="ARBA" id="ARBA00001936"/>
    </source>
</evidence>
<dbReference type="Gene3D" id="3.20.20.140">
    <property type="entry name" value="Metal-dependent hydrolases"/>
    <property type="match status" value="1"/>
</dbReference>
<comment type="caution">
    <text evidence="11">The sequence shown here is derived from an EMBL/GenBank/DDBJ whole genome shotgun (WGS) entry which is preliminary data.</text>
</comment>
<evidence type="ECO:0000256" key="2">
    <source>
        <dbReference type="ARBA" id="ARBA00006773"/>
    </source>
</evidence>
<evidence type="ECO:0000256" key="4">
    <source>
        <dbReference type="ARBA" id="ARBA00022801"/>
    </source>
</evidence>
<keyword evidence="5 8" id="KW-0464">Manganese</keyword>
<feature type="domain" description="Amidohydrolase-related" evidence="9">
    <location>
        <begin position="65"/>
        <end position="346"/>
    </location>
</feature>
<dbReference type="SUPFAM" id="SSF51338">
    <property type="entry name" value="Composite domain of metallo-dependent hydrolases"/>
    <property type="match status" value="1"/>
</dbReference>
<evidence type="ECO:0000256" key="8">
    <source>
        <dbReference type="HAMAP-Rule" id="MF_01518"/>
    </source>
</evidence>
<dbReference type="InterPro" id="IPR006680">
    <property type="entry name" value="Amidohydro-rel"/>
</dbReference>
<evidence type="ECO:0000313" key="11">
    <source>
        <dbReference type="EMBL" id="PLX15805.1"/>
    </source>
</evidence>
<dbReference type="InterPro" id="IPR026912">
    <property type="entry name" value="Adenine_deam_C"/>
</dbReference>
<dbReference type="Proteomes" id="UP000234857">
    <property type="component" value="Unassembled WGS sequence"/>
</dbReference>
<comment type="cofactor">
    <cofactor evidence="1 8">
        <name>Mn(2+)</name>
        <dbReference type="ChEBI" id="CHEBI:29035"/>
    </cofactor>
</comment>
<evidence type="ECO:0000256" key="5">
    <source>
        <dbReference type="ARBA" id="ARBA00023211"/>
    </source>
</evidence>
<dbReference type="Pfam" id="PF01979">
    <property type="entry name" value="Amidohydro_1"/>
    <property type="match status" value="1"/>
</dbReference>
<evidence type="ECO:0000259" key="10">
    <source>
        <dbReference type="Pfam" id="PF13382"/>
    </source>
</evidence>
<dbReference type="Pfam" id="PF13382">
    <property type="entry name" value="Adenine_deam_C"/>
    <property type="match status" value="1"/>
</dbReference>
<dbReference type="GO" id="GO:0000034">
    <property type="term" value="F:adenine deaminase activity"/>
    <property type="evidence" value="ECO:0007669"/>
    <property type="project" value="UniProtKB-UniRule"/>
</dbReference>
<comment type="catalytic activity">
    <reaction evidence="6 8">
        <text>adenine + H2O + H(+) = hypoxanthine + NH4(+)</text>
        <dbReference type="Rhea" id="RHEA:23688"/>
        <dbReference type="ChEBI" id="CHEBI:15377"/>
        <dbReference type="ChEBI" id="CHEBI:15378"/>
        <dbReference type="ChEBI" id="CHEBI:16708"/>
        <dbReference type="ChEBI" id="CHEBI:17368"/>
        <dbReference type="ChEBI" id="CHEBI:28938"/>
        <dbReference type="EC" id="3.5.4.2"/>
    </reaction>
</comment>
<dbReference type="InterPro" id="IPR006679">
    <property type="entry name" value="Adenine_deam"/>
</dbReference>
<dbReference type="GO" id="GO:0006146">
    <property type="term" value="P:adenine catabolic process"/>
    <property type="evidence" value="ECO:0007669"/>
    <property type="project" value="InterPro"/>
</dbReference>
<dbReference type="PANTHER" id="PTHR11113:SF2">
    <property type="entry name" value="ADENINE DEAMINASE"/>
    <property type="match status" value="1"/>
</dbReference>
<dbReference type="SUPFAM" id="SSF51556">
    <property type="entry name" value="Metallo-dependent hydrolases"/>
    <property type="match status" value="1"/>
</dbReference>
<dbReference type="CDD" id="cd01295">
    <property type="entry name" value="AdeC"/>
    <property type="match status" value="1"/>
</dbReference>
<feature type="domain" description="Adenine deaminase C-terminal" evidence="10">
    <location>
        <begin position="398"/>
        <end position="565"/>
    </location>
</feature>
<evidence type="ECO:0000256" key="7">
    <source>
        <dbReference type="ARBA" id="ARBA00069718"/>
    </source>
</evidence>
<name>A0A2N5ZAV2_MUIH1</name>
<protein>
    <recommendedName>
        <fullName evidence="7 8">Adenine deaminase</fullName>
        <shortName evidence="8">Adenase</shortName>
        <shortName evidence="8">Adenine aminase</shortName>
        <ecNumber evidence="3 8">3.5.4.2</ecNumber>
    </recommendedName>
</protein>
<evidence type="ECO:0000313" key="12">
    <source>
        <dbReference type="Proteomes" id="UP000234857"/>
    </source>
</evidence>
<proteinExistence type="inferred from homology"/>
<dbReference type="HAMAP" id="MF_01518">
    <property type="entry name" value="Adenine_deamin"/>
    <property type="match status" value="1"/>
</dbReference>
<reference evidence="11 12" key="1">
    <citation type="submission" date="2017-11" db="EMBL/GenBank/DDBJ databases">
        <title>Genome-resolved metagenomics identifies genetic mobility, metabolic interactions, and unexpected diversity in perchlorate-reducing communities.</title>
        <authorList>
            <person name="Barnum T.P."/>
            <person name="Figueroa I.A."/>
            <person name="Carlstrom C.I."/>
            <person name="Lucas L.N."/>
            <person name="Engelbrektson A.L."/>
            <person name="Coates J.D."/>
        </authorList>
    </citation>
    <scope>NUCLEOTIDE SEQUENCE [LARGE SCALE GENOMIC DNA]</scope>
    <source>
        <strain evidence="11">BM706</strain>
    </source>
</reference>
<evidence type="ECO:0000256" key="3">
    <source>
        <dbReference type="ARBA" id="ARBA00012782"/>
    </source>
</evidence>
<dbReference type="Gene3D" id="2.30.40.10">
    <property type="entry name" value="Urease, subunit C, domain 1"/>
    <property type="match status" value="1"/>
</dbReference>
<keyword evidence="4 8" id="KW-0378">Hydrolase</keyword>
<dbReference type="EC" id="3.5.4.2" evidence="3 8"/>
<organism evidence="11 12">
    <name type="scientific">Muiribacterium halophilum</name>
    <dbReference type="NCBI Taxonomy" id="2053465"/>
    <lineage>
        <taxon>Bacteria</taxon>
        <taxon>Candidatus Muiribacteriota</taxon>
        <taxon>Candidatus Muiribacteriia</taxon>
        <taxon>Candidatus Muiribacteriales</taxon>
        <taxon>Candidatus Muiribacteriaceae</taxon>
        <taxon>Candidatus Muiribacterium</taxon>
    </lineage>
</organism>
<dbReference type="FunFam" id="3.20.20.140:FF:000016">
    <property type="entry name" value="Adenine deaminase"/>
    <property type="match status" value="1"/>
</dbReference>
<evidence type="ECO:0000256" key="6">
    <source>
        <dbReference type="ARBA" id="ARBA00047720"/>
    </source>
</evidence>
<accession>A0A2N5ZAV2</accession>
<comment type="similarity">
    <text evidence="2 8">Belongs to the metallo-dependent hydrolases superfamily. Adenine deaminase family.</text>
</comment>
<sequence>MLNRKRLIDVASGKEKADLVLKNVNLINTLSGEIYLTDVAVVDGIIAGIVPGYSGEIEKDCKGLYLSPGFIDGHVHIESSMVGVNEFARAILPHGTTTVIADPHEIANVLGNKGIEYIIRSSENLPLNVYLMLPSCVPATHLETSGAILDAEALSEFKDHPKVLGLGEFMNYPGVIGTFDDVIDKLDLFSDKIIDGHAPEVTGKNLCAYRAAGVSSEHECTTVKEALEKLRVGMYIMLREGSATKNLRDLMPLLNKFNSRFCIFSTDDRHPDDLLTEGHIDNMVKILVKEQGNITRAVRLASKNAAEYFGLKDLGAIAPGYKADMLLIEDFSDMKIKEVYKDGKLVAQDGKCIVDPKPLKFNEVLDTVRLSDVKKEDLEIKTSKENVFINTIEIIPSQIITRKVKVKALVKENKIISDVQNDILKFCVLERHNATGNIGKGFVKGMGLKSGAIATTVSHDSHNMNVIGNNDLDMFTCIKHLEKTGGGIAIAENGKILGSLSLEIAGLMTGEKLEVVAEKIKELHKICYELGIKIKDPFITMAFLALPVIHEIKLTDKGLVDINKFDFIDLIEEI</sequence>
<dbReference type="InterPro" id="IPR032466">
    <property type="entry name" value="Metal_Hydrolase"/>
</dbReference>
<dbReference type="AlphaFoldDB" id="A0A2N5ZAV2"/>
<gene>
    <name evidence="8 11" type="primary">ade</name>
    <name evidence="11" type="ORF">C0601_12005</name>
</gene>
<evidence type="ECO:0000259" key="9">
    <source>
        <dbReference type="Pfam" id="PF01979"/>
    </source>
</evidence>
<dbReference type="EMBL" id="PKTG01000129">
    <property type="protein sequence ID" value="PLX15805.1"/>
    <property type="molecule type" value="Genomic_DNA"/>
</dbReference>